<feature type="domain" description="Reverse transcriptase/retrotransposon-derived protein RNase H-like" evidence="5">
    <location>
        <begin position="1538"/>
        <end position="1642"/>
    </location>
</feature>
<feature type="domain" description="Reverse transcriptase" evidence="3">
    <location>
        <begin position="1401"/>
        <end position="1474"/>
    </location>
</feature>
<dbReference type="EMBL" id="JAUUTY010000006">
    <property type="protein sequence ID" value="KAK1617213.1"/>
    <property type="molecule type" value="Genomic_DNA"/>
</dbReference>
<dbReference type="CDD" id="cd01647">
    <property type="entry name" value="RT_LTR"/>
    <property type="match status" value="1"/>
</dbReference>
<evidence type="ECO:0000259" key="5">
    <source>
        <dbReference type="Pfam" id="PF17919"/>
    </source>
</evidence>
<evidence type="ECO:0000259" key="4">
    <source>
        <dbReference type="Pfam" id="PF03732"/>
    </source>
</evidence>
<dbReference type="PANTHER" id="PTHR48475">
    <property type="entry name" value="RIBONUCLEASE H"/>
    <property type="match status" value="1"/>
</dbReference>
<feature type="region of interest" description="Disordered" evidence="2">
    <location>
        <begin position="127"/>
        <end position="152"/>
    </location>
</feature>
<dbReference type="InterPro" id="IPR012337">
    <property type="entry name" value="RNaseH-like_sf"/>
</dbReference>
<dbReference type="Gene3D" id="3.30.70.270">
    <property type="match status" value="2"/>
</dbReference>
<name>A0AAD8R8X3_LOLMU</name>
<keyword evidence="7" id="KW-1185">Reference proteome</keyword>
<dbReference type="InterPro" id="IPR041577">
    <property type="entry name" value="RT_RNaseH_2"/>
</dbReference>
<dbReference type="Proteomes" id="UP001231189">
    <property type="component" value="Unassembled WGS sequence"/>
</dbReference>
<dbReference type="InterPro" id="IPR021109">
    <property type="entry name" value="Peptidase_aspartic_dom_sf"/>
</dbReference>
<proteinExistence type="predicted"/>
<feature type="region of interest" description="Disordered" evidence="2">
    <location>
        <begin position="926"/>
        <end position="1001"/>
    </location>
</feature>
<dbReference type="InterPro" id="IPR005162">
    <property type="entry name" value="Retrotrans_gag_dom"/>
</dbReference>
<organism evidence="6 7">
    <name type="scientific">Lolium multiflorum</name>
    <name type="common">Italian ryegrass</name>
    <name type="synonym">Lolium perenne subsp. multiflorum</name>
    <dbReference type="NCBI Taxonomy" id="4521"/>
    <lineage>
        <taxon>Eukaryota</taxon>
        <taxon>Viridiplantae</taxon>
        <taxon>Streptophyta</taxon>
        <taxon>Embryophyta</taxon>
        <taxon>Tracheophyta</taxon>
        <taxon>Spermatophyta</taxon>
        <taxon>Magnoliopsida</taxon>
        <taxon>Liliopsida</taxon>
        <taxon>Poales</taxon>
        <taxon>Poaceae</taxon>
        <taxon>BOP clade</taxon>
        <taxon>Pooideae</taxon>
        <taxon>Poodae</taxon>
        <taxon>Poeae</taxon>
        <taxon>Poeae Chloroplast Group 2 (Poeae type)</taxon>
        <taxon>Loliodinae</taxon>
        <taxon>Loliinae</taxon>
        <taxon>Lolium</taxon>
    </lineage>
</organism>
<feature type="domain" description="Retrotransposon gag" evidence="4">
    <location>
        <begin position="818"/>
        <end position="875"/>
    </location>
</feature>
<feature type="compositionally biased region" description="Basic and acidic residues" evidence="2">
    <location>
        <begin position="554"/>
        <end position="573"/>
    </location>
</feature>
<dbReference type="Gene3D" id="2.40.70.10">
    <property type="entry name" value="Acid Proteases"/>
    <property type="match status" value="1"/>
</dbReference>
<feature type="region of interest" description="Disordered" evidence="2">
    <location>
        <begin position="193"/>
        <end position="336"/>
    </location>
</feature>
<dbReference type="Gene3D" id="1.10.340.70">
    <property type="match status" value="1"/>
</dbReference>
<feature type="compositionally biased region" description="Basic and acidic residues" evidence="2">
    <location>
        <begin position="1033"/>
        <end position="1043"/>
    </location>
</feature>
<evidence type="ECO:0000313" key="7">
    <source>
        <dbReference type="Proteomes" id="UP001231189"/>
    </source>
</evidence>
<evidence type="ECO:0008006" key="8">
    <source>
        <dbReference type="Google" id="ProtNLM"/>
    </source>
</evidence>
<comment type="caution">
    <text evidence="6">The sequence shown here is derived from an EMBL/GenBank/DDBJ whole genome shotgun (WGS) entry which is preliminary data.</text>
</comment>
<feature type="compositionally biased region" description="Basic and acidic residues" evidence="2">
    <location>
        <begin position="523"/>
        <end position="535"/>
    </location>
</feature>
<dbReference type="InterPro" id="IPR036397">
    <property type="entry name" value="RNaseH_sf"/>
</dbReference>
<dbReference type="Gene3D" id="3.30.420.10">
    <property type="entry name" value="Ribonuclease H-like superfamily/Ribonuclease H"/>
    <property type="match status" value="2"/>
</dbReference>
<feature type="compositionally biased region" description="Gly residues" evidence="2">
    <location>
        <begin position="968"/>
        <end position="984"/>
    </location>
</feature>
<feature type="compositionally biased region" description="Polar residues" evidence="2">
    <location>
        <begin position="228"/>
        <end position="241"/>
    </location>
</feature>
<dbReference type="InterPro" id="IPR043128">
    <property type="entry name" value="Rev_trsase/Diguanyl_cyclase"/>
</dbReference>
<feature type="region of interest" description="Disordered" evidence="2">
    <location>
        <begin position="490"/>
        <end position="752"/>
    </location>
</feature>
<dbReference type="Pfam" id="PF03732">
    <property type="entry name" value="Retrotrans_gag"/>
    <property type="match status" value="1"/>
</dbReference>
<dbReference type="InterPro" id="IPR000477">
    <property type="entry name" value="RT_dom"/>
</dbReference>
<sequence>MAPTSSPPREDPSSEVSSIRQRQLAPTVGPEASGGRNREGSAMGSYDDSIAVGRVLYAGNFPIVPPDEFWIPARSNPVKLSIVPIGGIHIFIGETVDSDGNALVSNADASAAELDAVAKIRSESQELLKEGSALDQEKSKPTQSAPEQEKTVEDQCRSAWVSQVLEKQRCHFVHFLAHTAGDALHQDEADPLQVEAPGNNAPDLPEAVGDSDAPGQEEAGNPEESILGNLSPNSDDASSIGTEEYNRLTKELAIGEEDDGASSMNTEEFNRKLEELGGGEQAEVESAQPMQVLATVAPLDQPETEDEASNSDPGPSNVRSPLDRARPRNDVLSPEEMVEQARMDLVAKSDILNKPITPEEAADPEALEAKRQEMLATAQKFAKTAAAMLEERTIAANFVDHFQKKDREVDESLEKVRQLEKHWEAKVKFVQEEEARIRREAILPRKITFATPTEQQPLATPKDNMKKAAELLKKKDEEIDINYVRKLVASAMQQQSKADTSRRLASNPEQCVSTAQKDAIPSQHRDDESRTGSTERRRKVRDHPNPIPIPSDSAPKDQEKGKGAMYTGRDKYRVPSPPPRASRPPLPPRRRSPAGNPRPHGPGGINIRDSMPAPRDRNRERTLEQRRSRNQDREPEPRRNQERDPEPRGSQGRDPEPRRSRNEEYAPEPRRSRNDGGDHHQEERSHRSRSQPREPRHESEGGRSSYRPPRRSPSPPPSGGGGGGGGRGRRSRSRSKSPGGAPRDARDRLNEYRSDYIGPRCFGQMIREEPKPRSLNLKLPGNLKHYDGSERPDTWIEDYYNAVTFAGGTPNIACRMLQLYLIGPARVWLSDLEENTIFCWLDLKKAFENHFRGTYKRPATTSDLQACIQKKAMHAFIGGLQRGGLLRHKLTCLVNANKLTLDEMINIASDHTAADDDAGGDLAATAIPLHQQKKNRDNGVSNSNKRKNPPEDQKGGGSDMVAMTFQRGGPGGGRGRGRGGGAGRGQQRADEVTAAGSRAPQTYEEYRDMPCLAHLDPATGKSTHTNRNCKWVNDLKNDPEAGYKRARKHRPRGKGGKGKNKDKEEDSSEAMDEDDASPEPKEGTAANKSNPFGRKSVGTYHTFLGTPTVRAKKSALRILNATVPAVPQYVKWSEKACTFDRSDHPAVIPKECYALVVSPRIDGYDFSKCLMDGGASLNIMYLETLEKMNLTKDQLKHSTTEFHGVVPGKKANSLGSIKLPVAFGDVNNYREEMITFEVVPFKSSYHVIFGRPTYHKFHARACYIYNKLKIPGPNGWITVSGDYKKARDCEEGEAAFAESVISGEELQGYRAAVDPTEMQTTKKQISEQKTSFKAAIETKKHDLVEGDNSKQPSDMSGVPRELAEHYLNINPGAKPVKQAMRRFGDKKRRAIGMELAKLLEAGATYQRTMQRCLKDQIGRNVHAYVDDIAVMTRKGSDLLSDLKETFDNLRRYKMMLNPLKCVFGVPAGKLLGFIVSHRGIEVNPEKIKAILNIKRPTCLKDVQRLTGCVAAISRFVSRLGEKALPLYKLLKKTDKFVWDEAADKALQELKNILSSPPILAAPAESEPMLLYIAATNKVISLVIVVVRKEEGFEHGVQRPVYYISEVLTESKQRYPHFQKLAYGVFLGSRKLRHYFQEHPMTVVSKAPLATIINNSDATGRVAKWGIELSAFDINYEARTAIKSQVLADFIADWTEAPEGTPVPEPEAWVMHFDGSKQHQGSGAGVTLKSPTGEELQYVLQIHFEATNNMAEYEALLHAGTWNARNSVMAAYRDEVDEIAKCFLGYEVKYVRRDDNTAADMLSKLGSGRKPIPPGIFLEHLRVPSVKGANPENPDLAVSPAKEVMAVIPAWTQPFLDYLIDQKLPEDEVHARQIIRRARSYTIVDGQLYKRSANGVFLKCVSSQDGIEILREIHAGDCGHHAAPRSLVAKAFRLGFYWLTAKEDADKLVKTCRGCQYYATQPNAPAQELKTIPITWPFAVWGLDMVGKLKKSSPGGHEYLLVAIDKFSKWIEAKPGELKDYCDEVGIRLDLASVAHPQSNGQQDLLLSSWYTDPKLCFPLTSSMIHREFPPTMKKLLTRLDSYLWT</sequence>
<feature type="compositionally biased region" description="Pro residues" evidence="2">
    <location>
        <begin position="575"/>
        <end position="587"/>
    </location>
</feature>
<feature type="compositionally biased region" description="Basic and acidic residues" evidence="2">
    <location>
        <begin position="614"/>
        <end position="701"/>
    </location>
</feature>
<reference evidence="6" key="1">
    <citation type="submission" date="2023-07" db="EMBL/GenBank/DDBJ databases">
        <title>A chromosome-level genome assembly of Lolium multiflorum.</title>
        <authorList>
            <person name="Chen Y."/>
            <person name="Copetti D."/>
            <person name="Kolliker R."/>
            <person name="Studer B."/>
        </authorList>
    </citation>
    <scope>NUCLEOTIDE SEQUENCE</scope>
    <source>
        <strain evidence="6">02402/16</strain>
        <tissue evidence="6">Leaf</tissue>
    </source>
</reference>
<dbReference type="Pfam" id="PF17919">
    <property type="entry name" value="RT_RNaseH_2"/>
    <property type="match status" value="1"/>
</dbReference>
<dbReference type="InterPro" id="IPR043502">
    <property type="entry name" value="DNA/RNA_pol_sf"/>
</dbReference>
<feature type="region of interest" description="Disordered" evidence="2">
    <location>
        <begin position="1"/>
        <end position="45"/>
    </location>
</feature>
<dbReference type="SUPFAM" id="SSF53098">
    <property type="entry name" value="Ribonuclease H-like"/>
    <property type="match status" value="2"/>
</dbReference>
<dbReference type="GO" id="GO:0003676">
    <property type="term" value="F:nucleic acid binding"/>
    <property type="evidence" value="ECO:0007669"/>
    <property type="project" value="InterPro"/>
</dbReference>
<feature type="compositionally biased region" description="Acidic residues" evidence="2">
    <location>
        <begin position="1065"/>
        <end position="1077"/>
    </location>
</feature>
<feature type="compositionally biased region" description="Basic and acidic residues" evidence="2">
    <location>
        <begin position="743"/>
        <end position="752"/>
    </location>
</feature>
<feature type="compositionally biased region" description="Basic residues" evidence="2">
    <location>
        <begin position="1044"/>
        <end position="1058"/>
    </location>
</feature>
<keyword evidence="1" id="KW-0175">Coiled coil</keyword>
<feature type="coiled-coil region" evidence="1">
    <location>
        <begin position="402"/>
        <end position="433"/>
    </location>
</feature>
<feature type="region of interest" description="Disordered" evidence="2">
    <location>
        <begin position="1017"/>
        <end position="1093"/>
    </location>
</feature>
<gene>
    <name evidence="6" type="ORF">QYE76_022730</name>
</gene>
<accession>A0AAD8R8X3</accession>
<evidence type="ECO:0000259" key="3">
    <source>
        <dbReference type="Pfam" id="PF00078"/>
    </source>
</evidence>
<feature type="compositionally biased region" description="Polar residues" evidence="2">
    <location>
        <begin position="491"/>
        <end position="516"/>
    </location>
</feature>
<dbReference type="Pfam" id="PF00078">
    <property type="entry name" value="RVT_1"/>
    <property type="match status" value="1"/>
</dbReference>
<dbReference type="SUPFAM" id="SSF56672">
    <property type="entry name" value="DNA/RNA polymerases"/>
    <property type="match status" value="1"/>
</dbReference>
<dbReference type="PANTHER" id="PTHR48475:SF2">
    <property type="entry name" value="RIBONUCLEASE H"/>
    <property type="match status" value="1"/>
</dbReference>
<feature type="compositionally biased region" description="Polar residues" evidence="2">
    <location>
        <begin position="310"/>
        <end position="319"/>
    </location>
</feature>
<evidence type="ECO:0000313" key="6">
    <source>
        <dbReference type="EMBL" id="KAK1617213.1"/>
    </source>
</evidence>
<protein>
    <recommendedName>
        <fullName evidence="8">Gag-pol polyprotein</fullName>
    </recommendedName>
</protein>
<evidence type="ECO:0000256" key="1">
    <source>
        <dbReference type="SAM" id="Coils"/>
    </source>
</evidence>
<evidence type="ECO:0000256" key="2">
    <source>
        <dbReference type="SAM" id="MobiDB-lite"/>
    </source>
</evidence>
<dbReference type="CDD" id="cd00303">
    <property type="entry name" value="retropepsin_like"/>
    <property type="match status" value="1"/>
</dbReference>